<name>A0A0V1CDY7_TRIBR</name>
<proteinExistence type="predicted"/>
<gene>
    <name evidence="1" type="ORF">T03_16429</name>
</gene>
<dbReference type="OrthoDB" id="10367789at2759"/>
<reference evidence="1 2" key="1">
    <citation type="submission" date="2015-01" db="EMBL/GenBank/DDBJ databases">
        <title>Evolution of Trichinella species and genotypes.</title>
        <authorList>
            <person name="Korhonen P.K."/>
            <person name="Edoardo P."/>
            <person name="Giuseppe L.R."/>
            <person name="Gasser R.B."/>
        </authorList>
    </citation>
    <scope>NUCLEOTIDE SEQUENCE [LARGE SCALE GENOMIC DNA]</scope>
    <source>
        <strain evidence="1">ISS120</strain>
    </source>
</reference>
<comment type="caution">
    <text evidence="1">The sequence shown here is derived from an EMBL/GenBank/DDBJ whole genome shotgun (WGS) entry which is preliminary data.</text>
</comment>
<protein>
    <submittedName>
        <fullName evidence="1">Uncharacterized protein</fullName>
    </submittedName>
</protein>
<dbReference type="Proteomes" id="UP000054653">
    <property type="component" value="Unassembled WGS sequence"/>
</dbReference>
<sequence>MLVLVRAHFLDRSVTPVAADVDLSSEVHHQSRIAYIGIGFERCFIQILKISQISRSRRFKKIMQSAVIIKKSMSTTNVTNIIHNHIHFHVHVKI</sequence>
<dbReference type="EMBL" id="JYDI01000239">
    <property type="protein sequence ID" value="KRY47531.1"/>
    <property type="molecule type" value="Genomic_DNA"/>
</dbReference>
<dbReference type="OMA" id="YIGIGFE"/>
<organism evidence="1 2">
    <name type="scientific">Trichinella britovi</name>
    <name type="common">Parasitic roundworm</name>
    <dbReference type="NCBI Taxonomy" id="45882"/>
    <lineage>
        <taxon>Eukaryota</taxon>
        <taxon>Metazoa</taxon>
        <taxon>Ecdysozoa</taxon>
        <taxon>Nematoda</taxon>
        <taxon>Enoplea</taxon>
        <taxon>Dorylaimia</taxon>
        <taxon>Trichinellida</taxon>
        <taxon>Trichinellidae</taxon>
        <taxon>Trichinella</taxon>
    </lineage>
</organism>
<accession>A0A0V1CDY7</accession>
<dbReference type="AlphaFoldDB" id="A0A0V1CDY7"/>
<evidence type="ECO:0000313" key="1">
    <source>
        <dbReference type="EMBL" id="KRY47531.1"/>
    </source>
</evidence>
<evidence type="ECO:0000313" key="2">
    <source>
        <dbReference type="Proteomes" id="UP000054653"/>
    </source>
</evidence>
<keyword evidence="2" id="KW-1185">Reference proteome</keyword>